<dbReference type="InterPro" id="IPR058033">
    <property type="entry name" value="ARM_TBCD_2nd"/>
</dbReference>
<feature type="domain" description="Tubulin-folding cofactor D ARM repeats" evidence="3">
    <location>
        <begin position="301"/>
        <end position="499"/>
    </location>
</feature>
<evidence type="ECO:0000256" key="1">
    <source>
        <dbReference type="ARBA" id="ARBA00023186"/>
    </source>
</evidence>
<protein>
    <submittedName>
        <fullName evidence="4">RHTO0S12e02872g1_1</fullName>
    </submittedName>
</protein>
<dbReference type="PANTHER" id="PTHR12658:SF0">
    <property type="entry name" value="TUBULIN-SPECIFIC CHAPERONE D"/>
    <property type="match status" value="1"/>
</dbReference>
<dbReference type="AlphaFoldDB" id="A0A061BH48"/>
<dbReference type="PANTHER" id="PTHR12658">
    <property type="entry name" value="BETA-TUBULIN COFACTOR D"/>
    <property type="match status" value="1"/>
</dbReference>
<evidence type="ECO:0000259" key="3">
    <source>
        <dbReference type="Pfam" id="PF25767"/>
    </source>
</evidence>
<accession>A0A061BH48</accession>
<gene>
    <name evidence="4" type="ORF">RHTO0S_12e02872g</name>
</gene>
<dbReference type="SUPFAM" id="SSF48371">
    <property type="entry name" value="ARM repeat"/>
    <property type="match status" value="1"/>
</dbReference>
<dbReference type="InterPro" id="IPR011989">
    <property type="entry name" value="ARM-like"/>
</dbReference>
<evidence type="ECO:0000259" key="2">
    <source>
        <dbReference type="Pfam" id="PF12612"/>
    </source>
</evidence>
<dbReference type="GO" id="GO:0000226">
    <property type="term" value="P:microtubule cytoskeleton organization"/>
    <property type="evidence" value="ECO:0007669"/>
    <property type="project" value="TreeGrafter"/>
</dbReference>
<sequence length="1143" mass="124458">MSTESDDAPAQTAFARTDDFLRDVARLTDLDFGSEPSREEEREEQAALGRLCAVLDDYQEQSYLLDPSLETLVSPLLASLREQLRRQGSQLGGKRVERVAKILYWFTKVRGSKTIVRFFPHEVTDLAVLVQLLSADPDAPSTSSTPLHSSTSWELRYILLLWLSVCIRLPFSLSRLSPGTTDAIEALGLKWLERSGKEADGAAEVLGRYFARNDVDIAILLGRCEDGLRSPEKQKTVYPLLTALLLVLSTAPPAHLLPHFPRLYALLALMPAPDDGRVGANLARCRAKLAGRIALLRLQVETKGATDEDVPEEVEVIVGELIEGLAHPDSIPRYSSAKYLARLSLLLPPSFASQLLDAILTSFEEALAESSTTRGEGKAQGACLAVGEMARRSVLDRLEEDERDEVVKRILDCTLQALHYDHLTALHSIGTSVRDSASYVLWSLSRTFPSSSLSADQAQRLAERLVCTACLDREVSVRRAASAAWQEAVGRWGIFPHGISVLRLVDFFTVSVRHRAFLQAAVGVATYPEYRPALVSHLLGRPASSSSTGTGIAHYDAEIRLLSAQALGAVVKGAAEELVERLIEEQVKKLEQVTKNVGRLHGVLLSLAHLAKAAQELPNSRQAEELKALIFESVCALYPSTRSLKSNQLVLSAALSALASSAPTPAIDATRPHPPSTWFDVVHLACDRSEQDVHDKAGEAIASVSKAMDCRLQIESLLADLDSRTGTRQQAAVLLLGQIDYSAAHSNDEKLATVLRRLVDFVQRDGSRKAATIEGRRNGIDALATVLLRHGDAEDLGTLLDSVLSALRLGFTDYTSDQRGDVGSWVRISTLNAWASLIPSFYPSRLDRQTADQIVAKMVKLCLERLDNVREAAGTALMSLWEWQSGTKAEGAGVLRGEEVWEAIAAEDRRNWRDLNWSSERILPLLRVPEYRTDLLEGAVLSLSQFSSSTAFVDFCLSLPALPPSSAKHDELVPYTLFSLLSSLLALSKAHFSSNRIFVPLLSTLASLAEAGCLDEVAADEAEEGGKVLRDLVGVAVNGVGNMKSSARLTGAMKVVIAFLPLPHVGPSAATRLPLFLAHPQAWLRQQTADELFGALAAIGSEDEELSTMLAETSWTSLSQEEATERGRAVGEKVKTAVELSDA</sequence>
<dbReference type="InterPro" id="IPR022577">
    <property type="entry name" value="TBCD_C"/>
</dbReference>
<organism evidence="4">
    <name type="scientific">Rhodotorula toruloides</name>
    <name type="common">Yeast</name>
    <name type="synonym">Rhodosporidium toruloides</name>
    <dbReference type="NCBI Taxonomy" id="5286"/>
    <lineage>
        <taxon>Eukaryota</taxon>
        <taxon>Fungi</taxon>
        <taxon>Dikarya</taxon>
        <taxon>Basidiomycota</taxon>
        <taxon>Pucciniomycotina</taxon>
        <taxon>Microbotryomycetes</taxon>
        <taxon>Sporidiobolales</taxon>
        <taxon>Sporidiobolaceae</taxon>
        <taxon>Rhodotorula</taxon>
    </lineage>
</organism>
<dbReference type="GO" id="GO:0007023">
    <property type="term" value="P:post-chaperonin tubulin folding pathway"/>
    <property type="evidence" value="ECO:0007669"/>
    <property type="project" value="InterPro"/>
</dbReference>
<dbReference type="Gene3D" id="1.25.10.10">
    <property type="entry name" value="Leucine-rich Repeat Variant"/>
    <property type="match status" value="1"/>
</dbReference>
<proteinExistence type="predicted"/>
<dbReference type="EMBL" id="LK052947">
    <property type="protein sequence ID" value="CDR46317.1"/>
    <property type="molecule type" value="Genomic_DNA"/>
</dbReference>
<dbReference type="GO" id="GO:0048487">
    <property type="term" value="F:beta-tubulin binding"/>
    <property type="evidence" value="ECO:0007669"/>
    <property type="project" value="InterPro"/>
</dbReference>
<feature type="domain" description="Tubulin-folding cofactor D C-terminal" evidence="2">
    <location>
        <begin position="853"/>
        <end position="1044"/>
    </location>
</feature>
<keyword evidence="1" id="KW-0143">Chaperone</keyword>
<name>A0A061BH48_RHOTO</name>
<dbReference type="InterPro" id="IPR033162">
    <property type="entry name" value="TBCD"/>
</dbReference>
<dbReference type="Pfam" id="PF23579">
    <property type="entry name" value="ARM_TBCD"/>
    <property type="match status" value="1"/>
</dbReference>
<evidence type="ECO:0000313" key="4">
    <source>
        <dbReference type="EMBL" id="CDR46317.1"/>
    </source>
</evidence>
<dbReference type="InterPro" id="IPR016024">
    <property type="entry name" value="ARM-type_fold"/>
</dbReference>
<dbReference type="Pfam" id="PF12612">
    <property type="entry name" value="TFCD_C"/>
    <property type="match status" value="1"/>
</dbReference>
<reference evidence="4" key="1">
    <citation type="journal article" date="2014" name="Genome Announc.">
        <title>Draft genome sequence of Rhodosporidium toruloides CECT1137, an oleaginous yeast of biotechnological interest.</title>
        <authorList>
            <person name="Morin N."/>
            <person name="Calcas X."/>
            <person name="Devillers H."/>
            <person name="Durrens P."/>
            <person name="Sherman D.J."/>
            <person name="Nicaud J.-M."/>
            <person name="Neuveglise C."/>
        </authorList>
    </citation>
    <scope>NUCLEOTIDE SEQUENCE</scope>
    <source>
        <strain evidence="4">CECT1137</strain>
    </source>
</reference>
<dbReference type="Pfam" id="PF25767">
    <property type="entry name" value="ARM_TBCD_2nd"/>
    <property type="match status" value="1"/>
</dbReference>
<dbReference type="OrthoDB" id="1735853at2759"/>
<dbReference type="GO" id="GO:0007021">
    <property type="term" value="P:tubulin complex assembly"/>
    <property type="evidence" value="ECO:0007669"/>
    <property type="project" value="InterPro"/>
</dbReference>
<dbReference type="GO" id="GO:0005096">
    <property type="term" value="F:GTPase activator activity"/>
    <property type="evidence" value="ECO:0007669"/>
    <property type="project" value="InterPro"/>
</dbReference>